<name>A0A8S5SCK5_9CAUD</name>
<organism evidence="1">
    <name type="scientific">Siphoviridae sp. ctt1f11</name>
    <dbReference type="NCBI Taxonomy" id="2827959"/>
    <lineage>
        <taxon>Viruses</taxon>
        <taxon>Duplodnaviria</taxon>
        <taxon>Heunggongvirae</taxon>
        <taxon>Uroviricota</taxon>
        <taxon>Caudoviricetes</taxon>
    </lineage>
</organism>
<sequence>MDIGLIYDIMTEKTNDNYYEENKEEAPPQEFFDRFAEG</sequence>
<protein>
    <submittedName>
        <fullName evidence="1">Uncharacterized protein</fullName>
    </submittedName>
</protein>
<reference evidence="1" key="1">
    <citation type="journal article" date="2021" name="Proc. Natl. Acad. Sci. U.S.A.">
        <title>A Catalog of Tens of Thousands of Viruses from Human Metagenomes Reveals Hidden Associations with Chronic Diseases.</title>
        <authorList>
            <person name="Tisza M.J."/>
            <person name="Buck C.B."/>
        </authorList>
    </citation>
    <scope>NUCLEOTIDE SEQUENCE</scope>
    <source>
        <strain evidence="1">Ctt1f11</strain>
    </source>
</reference>
<accession>A0A8S5SCK5</accession>
<evidence type="ECO:0000313" key="1">
    <source>
        <dbReference type="EMBL" id="DAF48764.1"/>
    </source>
</evidence>
<proteinExistence type="predicted"/>
<dbReference type="EMBL" id="BK032573">
    <property type="protein sequence ID" value="DAF48764.1"/>
    <property type="molecule type" value="Genomic_DNA"/>
</dbReference>